<gene>
    <name evidence="2" type="ORF">ACFP1Z_31570</name>
</gene>
<dbReference type="PANTHER" id="PTHR33498">
    <property type="entry name" value="TRANSPOSASE FOR INSERTION SEQUENCE ELEMENT IS1557"/>
    <property type="match status" value="1"/>
</dbReference>
<dbReference type="Pfam" id="PF01610">
    <property type="entry name" value="DDE_Tnp_ISL3"/>
    <property type="match status" value="2"/>
</dbReference>
<dbReference type="InterPro" id="IPR017894">
    <property type="entry name" value="HTH_IS21_transposase_type"/>
</dbReference>
<dbReference type="EMBL" id="JBHSPB010000032">
    <property type="protein sequence ID" value="MFC5724699.1"/>
    <property type="molecule type" value="Genomic_DNA"/>
</dbReference>
<dbReference type="PANTHER" id="PTHR33498:SF1">
    <property type="entry name" value="TRANSPOSASE FOR INSERTION SEQUENCE ELEMENT IS1557"/>
    <property type="match status" value="1"/>
</dbReference>
<accession>A0ABW0ZB27</accession>
<proteinExistence type="predicted"/>
<dbReference type="NCBIfam" id="NF033550">
    <property type="entry name" value="transpos_ISL3"/>
    <property type="match status" value="1"/>
</dbReference>
<reference evidence="3" key="1">
    <citation type="journal article" date="2019" name="Int. J. Syst. Evol. Microbiol.">
        <title>The Global Catalogue of Microorganisms (GCM) 10K type strain sequencing project: providing services to taxonomists for standard genome sequencing and annotation.</title>
        <authorList>
            <consortium name="The Broad Institute Genomics Platform"/>
            <consortium name="The Broad Institute Genome Sequencing Center for Infectious Disease"/>
            <person name="Wu L."/>
            <person name="Ma J."/>
        </authorList>
    </citation>
    <scope>NUCLEOTIDE SEQUENCE [LARGE SCALE GENOMIC DNA]</scope>
    <source>
        <strain evidence="3">CGMCC 4.7304</strain>
    </source>
</reference>
<feature type="domain" description="HTH IS21-type" evidence="1">
    <location>
        <begin position="272"/>
        <end position="335"/>
    </location>
</feature>
<organism evidence="2 3">
    <name type="scientific">Streptomyces gamaensis</name>
    <dbReference type="NCBI Taxonomy" id="1763542"/>
    <lineage>
        <taxon>Bacteria</taxon>
        <taxon>Bacillati</taxon>
        <taxon>Actinomycetota</taxon>
        <taxon>Actinomycetes</taxon>
        <taxon>Kitasatosporales</taxon>
        <taxon>Streptomycetaceae</taxon>
        <taxon>Streptomyces</taxon>
    </lineage>
</organism>
<evidence type="ECO:0000313" key="3">
    <source>
        <dbReference type="Proteomes" id="UP001596083"/>
    </source>
</evidence>
<dbReference type="InterPro" id="IPR002560">
    <property type="entry name" value="Transposase_DDE"/>
</dbReference>
<name>A0ABW0ZB27_9ACTN</name>
<dbReference type="InterPro" id="IPR047951">
    <property type="entry name" value="Transpos_ISL3"/>
</dbReference>
<evidence type="ECO:0000313" key="2">
    <source>
        <dbReference type="EMBL" id="MFC5724699.1"/>
    </source>
</evidence>
<dbReference type="Proteomes" id="UP001596083">
    <property type="component" value="Unassembled WGS sequence"/>
</dbReference>
<keyword evidence="3" id="KW-1185">Reference proteome</keyword>
<comment type="caution">
    <text evidence="2">The sequence shown here is derived from an EMBL/GenBank/DDBJ whole genome shotgun (WGS) entry which is preliminary data.</text>
</comment>
<dbReference type="Gene3D" id="1.10.10.60">
    <property type="entry name" value="Homeodomain-like"/>
    <property type="match status" value="1"/>
</dbReference>
<protein>
    <submittedName>
        <fullName evidence="2">ISL3 family transposase</fullName>
    </submittedName>
</protein>
<evidence type="ECO:0000259" key="1">
    <source>
        <dbReference type="PROSITE" id="PS50531"/>
    </source>
</evidence>
<dbReference type="InterPro" id="IPR029261">
    <property type="entry name" value="Transposase_Znf"/>
</dbReference>
<sequence>MVSVDASGPVVVVRALTRSCAPAGCTGCGTLSEWAHSRYVRHLADVAIGGRPVRIDLSVRRLYCENPACPKATFAEQVPGLTVRYQRRTPLLQRLVETVGVVLAGRGGARMLRVLDVTLSRCTVLSQLMRLPLPPLEVPRVLGVDDFALYGGTYGTLLVDATTRLPLTLWEGRDAGQLGHWLRAHPGVEIVCRDGSLAYRQGITDGAPDALQASDRFHMWQGLSRRVQDVAAAHRSCLPAALLAAEEPGPPPDAVAAAGTAADTRAGRHARRLFEAVHTLADTGRPVAAVARELGLDRRTVRKYARARTWQEVMRRPPRKPSTLDPYLDYRQQRWDEGEHSAKILHEELQAKGYLGHYQRVKMAVAPLRRGLPLDTPRERPPSPREATRWITTRPDRRSHQATEGLHRLLGHCPELRHTHDLVRRFAAMLDHRDAALLPTWLDDLTSSGLAPLAGIAGALREDQQAVTQGITTRYNSGVNEGRITDVKLQKRLMAGRAGVALLRHRVVLIAHFRRRYADRPTTTPR</sequence>
<dbReference type="PROSITE" id="PS50531">
    <property type="entry name" value="HTH_IS21"/>
    <property type="match status" value="1"/>
</dbReference>
<dbReference type="Pfam" id="PF14690">
    <property type="entry name" value="Zn_ribbon_ISL3"/>
    <property type="match status" value="1"/>
</dbReference>
<dbReference type="RefSeq" id="WP_390321171.1">
    <property type="nucleotide sequence ID" value="NZ_JBHSPB010000032.1"/>
</dbReference>